<organism evidence="4 5">
    <name type="scientific">Curtobacterium caseinilyticum</name>
    <dbReference type="NCBI Taxonomy" id="3055137"/>
    <lineage>
        <taxon>Bacteria</taxon>
        <taxon>Bacillati</taxon>
        <taxon>Actinomycetota</taxon>
        <taxon>Actinomycetes</taxon>
        <taxon>Micrococcales</taxon>
        <taxon>Microbacteriaceae</taxon>
        <taxon>Curtobacterium</taxon>
    </lineage>
</organism>
<keyword evidence="5" id="KW-1185">Reference proteome</keyword>
<dbReference type="InterPro" id="IPR027417">
    <property type="entry name" value="P-loop_NTPase"/>
</dbReference>
<feature type="region of interest" description="Disordered" evidence="2">
    <location>
        <begin position="1"/>
        <end position="42"/>
    </location>
</feature>
<dbReference type="CDD" id="cd01130">
    <property type="entry name" value="VirB11-like_ATPase"/>
    <property type="match status" value="1"/>
</dbReference>
<feature type="compositionally biased region" description="Basic and acidic residues" evidence="2">
    <location>
        <begin position="1"/>
        <end position="17"/>
    </location>
</feature>
<feature type="domain" description="Bacterial type II secretion system protein E" evidence="3">
    <location>
        <begin position="116"/>
        <end position="329"/>
    </location>
</feature>
<protein>
    <submittedName>
        <fullName evidence="4">TadA family conjugal transfer-associated ATPase</fullName>
    </submittedName>
</protein>
<dbReference type="NCBIfam" id="TIGR03819">
    <property type="entry name" value="heli_sec_ATPase"/>
    <property type="match status" value="1"/>
</dbReference>
<feature type="compositionally biased region" description="Polar residues" evidence="2">
    <location>
        <begin position="22"/>
        <end position="33"/>
    </location>
</feature>
<dbReference type="InterPro" id="IPR001482">
    <property type="entry name" value="T2SS/T4SS_dom"/>
</dbReference>
<gene>
    <name evidence="4" type="ORF">QUG93_04885</name>
</gene>
<dbReference type="InterPro" id="IPR050921">
    <property type="entry name" value="T4SS_GSP_E_ATPase"/>
</dbReference>
<evidence type="ECO:0000256" key="1">
    <source>
        <dbReference type="ARBA" id="ARBA00006611"/>
    </source>
</evidence>
<dbReference type="EMBL" id="JAUCMN010000002">
    <property type="protein sequence ID" value="MDM7891010.1"/>
    <property type="molecule type" value="Genomic_DNA"/>
</dbReference>
<dbReference type="PANTHER" id="PTHR30486:SF6">
    <property type="entry name" value="TYPE IV PILUS RETRACTATION ATPASE PILT"/>
    <property type="match status" value="1"/>
</dbReference>
<dbReference type="Pfam" id="PF00437">
    <property type="entry name" value="T2SSE"/>
    <property type="match status" value="1"/>
</dbReference>
<dbReference type="Gene3D" id="3.40.50.300">
    <property type="entry name" value="P-loop containing nucleotide triphosphate hydrolases"/>
    <property type="match status" value="1"/>
</dbReference>
<dbReference type="InterPro" id="IPR022399">
    <property type="entry name" value="TadA-like_ATPase"/>
</dbReference>
<dbReference type="SUPFAM" id="SSF52540">
    <property type="entry name" value="P-loop containing nucleoside triphosphate hydrolases"/>
    <property type="match status" value="1"/>
</dbReference>
<dbReference type="PANTHER" id="PTHR30486">
    <property type="entry name" value="TWITCHING MOTILITY PROTEIN PILT"/>
    <property type="match status" value="1"/>
</dbReference>
<sequence>MHRHRAEVPESDRRPTDRAATGSVSGTPASGTSGRAAPVPFLPGAERARRRRALDTSVFEELAALVADAATTDVLVLGGRGTWVDRGHGLERARPELSERRVRALAAELVALGGRHVDESTPCADVRHGDGVRVHVVLAPVSVGGTALSIRLPRPERPTLDGLERLGAFRTVPRAVLEAAVADRRNVLVTGATGSGKTTLLAAVLGAVPHDERIVTVEDTAELRVDHPHVVSLEARQANAEGAGALGLDRLVREALRMRPDRLVVGECRGAEVRDLLGALNTGHDGGAGTLHANGLPDVGARLEALGALAGLGPQALARQVVSAVDLVVHVERRASWRGVTAIGTCTIDRDGRLEVRTSRGTAPR</sequence>
<dbReference type="RefSeq" id="WP_289472554.1">
    <property type="nucleotide sequence ID" value="NZ_JAUCMN010000002.1"/>
</dbReference>
<evidence type="ECO:0000256" key="2">
    <source>
        <dbReference type="SAM" id="MobiDB-lite"/>
    </source>
</evidence>
<accession>A0ABT7TN39</accession>
<reference evidence="4 5" key="1">
    <citation type="submission" date="2023-06" db="EMBL/GenBank/DDBJ databases">
        <authorList>
            <person name="Feng G."/>
            <person name="Li J."/>
            <person name="Zhu H."/>
        </authorList>
    </citation>
    <scope>NUCLEOTIDE SEQUENCE [LARGE SCALE GENOMIC DNA]</scope>
    <source>
        <strain evidence="4 5">RHCKG28</strain>
    </source>
</reference>
<dbReference type="Gene3D" id="3.30.450.90">
    <property type="match status" value="1"/>
</dbReference>
<comment type="caution">
    <text evidence="4">The sequence shown here is derived from an EMBL/GenBank/DDBJ whole genome shotgun (WGS) entry which is preliminary data.</text>
</comment>
<evidence type="ECO:0000313" key="4">
    <source>
        <dbReference type="EMBL" id="MDM7891010.1"/>
    </source>
</evidence>
<name>A0ABT7TN39_9MICO</name>
<evidence type="ECO:0000313" key="5">
    <source>
        <dbReference type="Proteomes" id="UP001236404"/>
    </source>
</evidence>
<evidence type="ECO:0000259" key="3">
    <source>
        <dbReference type="Pfam" id="PF00437"/>
    </source>
</evidence>
<proteinExistence type="inferred from homology"/>
<dbReference type="Proteomes" id="UP001236404">
    <property type="component" value="Unassembled WGS sequence"/>
</dbReference>
<comment type="similarity">
    <text evidence="1">Belongs to the GSP E family.</text>
</comment>